<evidence type="ECO:0000313" key="12">
    <source>
        <dbReference type="EMBL" id="GIH25179.1"/>
    </source>
</evidence>
<feature type="domain" description="Glycosyltransferase 2-like" evidence="11">
    <location>
        <begin position="5"/>
        <end position="124"/>
    </location>
</feature>
<comment type="caution">
    <text evidence="12">The sequence shown here is derived from an EMBL/GenBank/DDBJ whole genome shotgun (WGS) entry which is preliminary data.</text>
</comment>
<keyword evidence="4" id="KW-0808">Transferase</keyword>
<dbReference type="CDD" id="cd00761">
    <property type="entry name" value="Glyco_tranf_GTA_type"/>
    <property type="match status" value="1"/>
</dbReference>
<dbReference type="SUPFAM" id="SSF53448">
    <property type="entry name" value="Nucleotide-diphospho-sugar transferases"/>
    <property type="match status" value="1"/>
</dbReference>
<gene>
    <name evidence="12" type="ORF">Aph01nite_34890</name>
</gene>
<dbReference type="RefSeq" id="WP_239161762.1">
    <property type="nucleotide sequence ID" value="NZ_BOOA01000026.1"/>
</dbReference>
<comment type="pathway">
    <text evidence="7">Carotenoid biosynthesis; staphyloxanthin biosynthesis; staphyloxanthin from farnesyl diphosphate: step 4/5.</text>
</comment>
<protein>
    <recommendedName>
        <fullName evidence="9">4,4'-diaponeurosporenoate glycosyltransferase</fullName>
    </recommendedName>
</protein>
<evidence type="ECO:0000256" key="3">
    <source>
        <dbReference type="ARBA" id="ARBA00022676"/>
    </source>
</evidence>
<evidence type="ECO:0000256" key="8">
    <source>
        <dbReference type="ARBA" id="ARBA00038120"/>
    </source>
</evidence>
<dbReference type="PANTHER" id="PTHR43646:SF2">
    <property type="entry name" value="GLYCOSYLTRANSFERASE 2-LIKE DOMAIN-CONTAINING PROTEIN"/>
    <property type="match status" value="1"/>
</dbReference>
<keyword evidence="10" id="KW-1133">Transmembrane helix</keyword>
<keyword evidence="13" id="KW-1185">Reference proteome</keyword>
<evidence type="ECO:0000256" key="1">
    <source>
        <dbReference type="ARBA" id="ARBA00004236"/>
    </source>
</evidence>
<dbReference type="InterPro" id="IPR029044">
    <property type="entry name" value="Nucleotide-diphossugar_trans"/>
</dbReference>
<evidence type="ECO:0000256" key="6">
    <source>
        <dbReference type="ARBA" id="ARBA00037281"/>
    </source>
</evidence>
<name>A0A919QCG8_9ACTN</name>
<dbReference type="AlphaFoldDB" id="A0A919QCG8"/>
<evidence type="ECO:0000256" key="7">
    <source>
        <dbReference type="ARBA" id="ARBA00037904"/>
    </source>
</evidence>
<evidence type="ECO:0000256" key="10">
    <source>
        <dbReference type="SAM" id="Phobius"/>
    </source>
</evidence>
<evidence type="ECO:0000256" key="9">
    <source>
        <dbReference type="ARBA" id="ARBA00040345"/>
    </source>
</evidence>
<comment type="subcellular location">
    <subcellularLocation>
        <location evidence="1">Cell membrane</location>
    </subcellularLocation>
</comment>
<dbReference type="PANTHER" id="PTHR43646">
    <property type="entry name" value="GLYCOSYLTRANSFERASE"/>
    <property type="match status" value="1"/>
</dbReference>
<evidence type="ECO:0000259" key="11">
    <source>
        <dbReference type="Pfam" id="PF00535"/>
    </source>
</evidence>
<dbReference type="EMBL" id="BOOA01000026">
    <property type="protein sequence ID" value="GIH25179.1"/>
    <property type="molecule type" value="Genomic_DNA"/>
</dbReference>
<evidence type="ECO:0000256" key="4">
    <source>
        <dbReference type="ARBA" id="ARBA00022679"/>
    </source>
</evidence>
<proteinExistence type="inferred from homology"/>
<dbReference type="GO" id="GO:0016757">
    <property type="term" value="F:glycosyltransferase activity"/>
    <property type="evidence" value="ECO:0007669"/>
    <property type="project" value="UniProtKB-KW"/>
</dbReference>
<sequence length="331" mass="35446">MTLVSIVIPAHNAAKTLRLCLESALAQTHRPLEVIVVDDASTDRTREIAAGFPCRVLAQPYNQGVSAARNAGAAASGGEVLFFLDSDVGLAPDAVAAAVRLLADDPDCGCVYGVYAKEPLIPDGPVEVYRTLHLHHALSRGAGLTATAVFALAALPRRVFEQVGPFDPKLRSAEDDEYSERLLARHRIRLSGEITGRHDEADRLLPLLAEQYRRAQLLRFSARNRLRPGALKVNRVGGVLAAALTLASLPLLPFGVLWPTGLFLGLFAVADPGLARFVLRERGPGFLLYFVAVHFLAHTAQLSGAAVGGLRAALDSSFGPTRRSVDPSKGW</sequence>
<comment type="function">
    <text evidence="6">Catalyzes the glycosylation of 4,4'-diaponeurosporenoate, i.e. the esterification of glucose at the C1'' position with the carboxyl group of 4,4'-diaponeurosporenic acid, to form glycosyl-4,4'-diaponeurosporenoate. This is a step in the biosynthesis of staphyloxanthin, an orange pigment present in most staphylococci strains.</text>
</comment>
<keyword evidence="2" id="KW-1003">Cell membrane</keyword>
<dbReference type="Proteomes" id="UP000640052">
    <property type="component" value="Unassembled WGS sequence"/>
</dbReference>
<evidence type="ECO:0000256" key="2">
    <source>
        <dbReference type="ARBA" id="ARBA00022475"/>
    </source>
</evidence>
<feature type="transmembrane region" description="Helical" evidence="10">
    <location>
        <begin position="233"/>
        <end position="252"/>
    </location>
</feature>
<dbReference type="InterPro" id="IPR001173">
    <property type="entry name" value="Glyco_trans_2-like"/>
</dbReference>
<keyword evidence="3" id="KW-0328">Glycosyltransferase</keyword>
<evidence type="ECO:0000313" key="13">
    <source>
        <dbReference type="Proteomes" id="UP000640052"/>
    </source>
</evidence>
<comment type="similarity">
    <text evidence="8">Belongs to the glycosyltransferase 2 family. CrtQ subfamily.</text>
</comment>
<keyword evidence="10" id="KW-0812">Transmembrane</keyword>
<dbReference type="Gene3D" id="3.90.550.10">
    <property type="entry name" value="Spore Coat Polysaccharide Biosynthesis Protein SpsA, Chain A"/>
    <property type="match status" value="1"/>
</dbReference>
<dbReference type="Pfam" id="PF00535">
    <property type="entry name" value="Glycos_transf_2"/>
    <property type="match status" value="1"/>
</dbReference>
<organism evidence="12 13">
    <name type="scientific">Acrocarpospora phusangensis</name>
    <dbReference type="NCBI Taxonomy" id="1070424"/>
    <lineage>
        <taxon>Bacteria</taxon>
        <taxon>Bacillati</taxon>
        <taxon>Actinomycetota</taxon>
        <taxon>Actinomycetes</taxon>
        <taxon>Streptosporangiales</taxon>
        <taxon>Streptosporangiaceae</taxon>
        <taxon>Acrocarpospora</taxon>
    </lineage>
</organism>
<evidence type="ECO:0000256" key="5">
    <source>
        <dbReference type="ARBA" id="ARBA00023136"/>
    </source>
</evidence>
<feature type="transmembrane region" description="Helical" evidence="10">
    <location>
        <begin position="286"/>
        <end position="310"/>
    </location>
</feature>
<dbReference type="GO" id="GO:0005886">
    <property type="term" value="C:plasma membrane"/>
    <property type="evidence" value="ECO:0007669"/>
    <property type="project" value="UniProtKB-SubCell"/>
</dbReference>
<keyword evidence="5 10" id="KW-0472">Membrane</keyword>
<accession>A0A919QCG8</accession>
<feature type="transmembrane region" description="Helical" evidence="10">
    <location>
        <begin position="258"/>
        <end position="279"/>
    </location>
</feature>
<reference evidence="12" key="1">
    <citation type="submission" date="2021-01" db="EMBL/GenBank/DDBJ databases">
        <title>Whole genome shotgun sequence of Acrocarpospora phusangensis NBRC 108782.</title>
        <authorList>
            <person name="Komaki H."/>
            <person name="Tamura T."/>
        </authorList>
    </citation>
    <scope>NUCLEOTIDE SEQUENCE</scope>
    <source>
        <strain evidence="12">NBRC 108782</strain>
    </source>
</reference>